<keyword evidence="1" id="KW-0614">Plasmid</keyword>
<dbReference type="EMBL" id="LN713926">
    <property type="protein sequence ID" value="CEK42373.1"/>
    <property type="molecule type" value="Genomic_DNA"/>
</dbReference>
<gene>
    <name evidence="1" type="ORF">PQBR57_0420</name>
</gene>
<reference evidence="1" key="1">
    <citation type="submission" date="2014-12" db="EMBL/GenBank/DDBJ databases">
        <authorList>
            <person name="Hall J."/>
        </authorList>
    </citation>
    <scope>NUCLEOTIDE SEQUENCE [LARGE SCALE GENOMIC DNA]</scope>
    <source>
        <strain evidence="1">SBW25</strain>
        <plasmid evidence="1">pQBR57</plasmid>
    </source>
</reference>
<accession>A0A0G4E5S5</accession>
<evidence type="ECO:0000313" key="1">
    <source>
        <dbReference type="EMBL" id="CEK42373.1"/>
    </source>
</evidence>
<organism evidence="1">
    <name type="scientific">Pseudomonas fluorescens (strain SBW25)</name>
    <dbReference type="NCBI Taxonomy" id="216595"/>
    <lineage>
        <taxon>Bacteria</taxon>
        <taxon>Pseudomonadati</taxon>
        <taxon>Pseudomonadota</taxon>
        <taxon>Gammaproteobacteria</taxon>
        <taxon>Pseudomonadales</taxon>
        <taxon>Pseudomonadaceae</taxon>
        <taxon>Pseudomonas</taxon>
    </lineage>
</organism>
<reference evidence="1" key="2">
    <citation type="submission" date="2015-06" db="EMBL/GenBank/DDBJ databases">
        <title>Environmentally co-occuring mercury resistance plasmids are genetically and phenotypically diverse and confer variable context-dependent fitness effects.</title>
        <authorList>
            <person name="Hall J.P.J."/>
            <person name="Harrison E."/>
            <person name="Lilley A.K."/>
            <person name="Paterson S."/>
            <person name="Spiers A.J."/>
            <person name="Brockhurst M.A."/>
        </authorList>
    </citation>
    <scope>NUCLEOTIDE SEQUENCE [LARGE SCALE GENOMIC DNA]</scope>
    <source>
        <strain evidence="1">SBW25</strain>
        <plasmid evidence="1">pQBR57</plasmid>
    </source>
</reference>
<geneLocation type="plasmid" evidence="1">
    <name>pQBR57</name>
</geneLocation>
<sequence>MAFVNGCLRLLRGYAVGEVQWVRLIAKTNSMHVDVIK</sequence>
<dbReference type="AlphaFoldDB" id="A0A0G4E5S5"/>
<name>A0A0G4E5S5_PSEFS</name>
<protein>
    <submittedName>
        <fullName evidence="1">Uncharacterized protein</fullName>
    </submittedName>
</protein>
<proteinExistence type="predicted"/>